<organism evidence="2">
    <name type="scientific">hydrothermal vent metagenome</name>
    <dbReference type="NCBI Taxonomy" id="652676"/>
    <lineage>
        <taxon>unclassified sequences</taxon>
        <taxon>metagenomes</taxon>
        <taxon>ecological metagenomes</taxon>
    </lineage>
</organism>
<evidence type="ECO:0000313" key="2">
    <source>
        <dbReference type="EMBL" id="VAV87262.1"/>
    </source>
</evidence>
<reference evidence="2" key="1">
    <citation type="submission" date="2018-06" db="EMBL/GenBank/DDBJ databases">
        <authorList>
            <person name="Zhirakovskaya E."/>
        </authorList>
    </citation>
    <scope>NUCLEOTIDE SEQUENCE</scope>
</reference>
<protein>
    <recommendedName>
        <fullName evidence="1">DUF4166 domain-containing protein</fullName>
    </recommendedName>
</protein>
<dbReference type="InterPro" id="IPR025311">
    <property type="entry name" value="DUF4166"/>
</dbReference>
<gene>
    <name evidence="2" type="ORF">MNBD_ALPHA02-2440</name>
</gene>
<feature type="domain" description="DUF4166" evidence="1">
    <location>
        <begin position="24"/>
        <end position="201"/>
    </location>
</feature>
<accession>A0A3B0R444</accession>
<dbReference type="AlphaFoldDB" id="A0A3B0R444"/>
<name>A0A3B0R444_9ZZZZ</name>
<dbReference type="EMBL" id="UOED01000024">
    <property type="protein sequence ID" value="VAV87262.1"/>
    <property type="molecule type" value="Genomic_DNA"/>
</dbReference>
<dbReference type="Pfam" id="PF13761">
    <property type="entry name" value="DUF4166"/>
    <property type="match status" value="1"/>
</dbReference>
<sequence>MMMKKPNMTAPTFKTIFGADWDDLPEVMKQHYAARAFSDDLIIAEGLMTVESSPVIRALKPLFHFMGTLVPYEGEDIPVTVHYRSRPDSDGFELDRIFHFPGRAPYRYRSTMYPVEGRQVAEVMKFGLCWRTLFSWRDGKVRMVHRGYGFRIFGRIIPFPIDFLFGRVYAEETPINDHEFSMMMEIIHPWTGKQYGYSGRFKIIQRRDG</sequence>
<evidence type="ECO:0000259" key="1">
    <source>
        <dbReference type="Pfam" id="PF13761"/>
    </source>
</evidence>
<proteinExistence type="predicted"/>